<feature type="region of interest" description="Disordered" evidence="9">
    <location>
        <begin position="349"/>
        <end position="372"/>
    </location>
</feature>
<feature type="domain" description="C2H2-type" evidence="10">
    <location>
        <begin position="144"/>
        <end position="170"/>
    </location>
</feature>
<dbReference type="AlphaFoldDB" id="G3MR60"/>
<evidence type="ECO:0000256" key="5">
    <source>
        <dbReference type="ARBA" id="ARBA00022833"/>
    </source>
</evidence>
<proteinExistence type="evidence at transcript level"/>
<evidence type="ECO:0000256" key="3">
    <source>
        <dbReference type="ARBA" id="ARBA00022737"/>
    </source>
</evidence>
<feature type="region of interest" description="Disordered" evidence="9">
    <location>
        <begin position="279"/>
        <end position="332"/>
    </location>
</feature>
<dbReference type="GO" id="GO:0008270">
    <property type="term" value="F:zinc ion binding"/>
    <property type="evidence" value="ECO:0007669"/>
    <property type="project" value="UniProtKB-KW"/>
</dbReference>
<feature type="domain" description="C2H2-type" evidence="10">
    <location>
        <begin position="116"/>
        <end position="143"/>
    </location>
</feature>
<feature type="compositionally biased region" description="Basic residues" evidence="9">
    <location>
        <begin position="293"/>
        <end position="306"/>
    </location>
</feature>
<protein>
    <recommendedName>
        <fullName evidence="10">C2H2-type domain-containing protein</fullName>
    </recommendedName>
</protein>
<dbReference type="Pfam" id="PF22110">
    <property type="entry name" value="TFIIIA_zf-C2H2"/>
    <property type="match status" value="1"/>
</dbReference>
<keyword evidence="4 8" id="KW-0863">Zinc-finger</keyword>
<dbReference type="GO" id="GO:0005634">
    <property type="term" value="C:nucleus"/>
    <property type="evidence" value="ECO:0007669"/>
    <property type="project" value="UniProtKB-SubCell"/>
</dbReference>
<dbReference type="FunFam" id="3.30.160.60:FF:001102">
    <property type="entry name" value="Transcription factor IIIA"/>
    <property type="match status" value="1"/>
</dbReference>
<keyword evidence="5" id="KW-0862">Zinc</keyword>
<dbReference type="PANTHER" id="PTHR46179">
    <property type="entry name" value="ZINC FINGER PROTEIN"/>
    <property type="match status" value="1"/>
</dbReference>
<feature type="domain" description="C2H2-type" evidence="10">
    <location>
        <begin position="86"/>
        <end position="116"/>
    </location>
</feature>
<name>G3MR60_AMBMU</name>
<dbReference type="GO" id="GO:0003723">
    <property type="term" value="F:RNA binding"/>
    <property type="evidence" value="ECO:0007669"/>
    <property type="project" value="UniProtKB-KW"/>
</dbReference>
<feature type="domain" description="C2H2-type" evidence="10">
    <location>
        <begin position="171"/>
        <end position="201"/>
    </location>
</feature>
<dbReference type="EMBL" id="JO844361">
    <property type="protein sequence ID" value="AEO35978.1"/>
    <property type="molecule type" value="mRNA"/>
</dbReference>
<reference evidence="11" key="1">
    <citation type="journal article" date="2011" name="PLoS ONE">
        <title>A deep insight into the sialotranscriptome of the gulf coast tick, Amblyomma maculatum.</title>
        <authorList>
            <person name="Karim S."/>
            <person name="Singh P."/>
            <person name="Ribeiro J.M."/>
        </authorList>
    </citation>
    <scope>NUCLEOTIDE SEQUENCE</scope>
    <source>
        <tissue evidence="11">Salivary gland</tissue>
    </source>
</reference>
<feature type="domain" description="C2H2-type" evidence="10">
    <location>
        <begin position="229"/>
        <end position="259"/>
    </location>
</feature>
<evidence type="ECO:0000256" key="1">
    <source>
        <dbReference type="ARBA" id="ARBA00004123"/>
    </source>
</evidence>
<keyword evidence="6" id="KW-0694">RNA-binding</keyword>
<keyword evidence="7" id="KW-0539">Nucleus</keyword>
<dbReference type="InterPro" id="IPR036236">
    <property type="entry name" value="Znf_C2H2_sf"/>
</dbReference>
<keyword evidence="2" id="KW-0479">Metal-binding</keyword>
<feature type="compositionally biased region" description="Basic and acidic residues" evidence="9">
    <location>
        <begin position="320"/>
        <end position="329"/>
    </location>
</feature>
<organism evidence="11">
    <name type="scientific">Amblyomma maculatum</name>
    <name type="common">Gulf Coast tick</name>
    <dbReference type="NCBI Taxonomy" id="34609"/>
    <lineage>
        <taxon>Eukaryota</taxon>
        <taxon>Metazoa</taxon>
        <taxon>Ecdysozoa</taxon>
        <taxon>Arthropoda</taxon>
        <taxon>Chelicerata</taxon>
        <taxon>Arachnida</taxon>
        <taxon>Acari</taxon>
        <taxon>Parasitiformes</taxon>
        <taxon>Ixodida</taxon>
        <taxon>Ixodoidea</taxon>
        <taxon>Ixodidae</taxon>
        <taxon>Amblyomminae</taxon>
        <taxon>Amblyomma</taxon>
    </lineage>
</organism>
<evidence type="ECO:0000256" key="8">
    <source>
        <dbReference type="PROSITE-ProRule" id="PRU00042"/>
    </source>
</evidence>
<dbReference type="Pfam" id="PF00096">
    <property type="entry name" value="zf-C2H2"/>
    <property type="match status" value="2"/>
</dbReference>
<evidence type="ECO:0000256" key="6">
    <source>
        <dbReference type="ARBA" id="ARBA00022884"/>
    </source>
</evidence>
<dbReference type="PROSITE" id="PS00028">
    <property type="entry name" value="ZINC_FINGER_C2H2_1"/>
    <property type="match status" value="9"/>
</dbReference>
<dbReference type="SMART" id="SM00355">
    <property type="entry name" value="ZnF_C2H2"/>
    <property type="match status" value="9"/>
</dbReference>
<evidence type="ECO:0000256" key="9">
    <source>
        <dbReference type="SAM" id="MobiDB-lite"/>
    </source>
</evidence>
<evidence type="ECO:0000259" key="10">
    <source>
        <dbReference type="PROSITE" id="PS50157"/>
    </source>
</evidence>
<feature type="compositionally biased region" description="Polar residues" evidence="9">
    <location>
        <begin position="354"/>
        <end position="368"/>
    </location>
</feature>
<comment type="subcellular location">
    <subcellularLocation>
        <location evidence="1">Nucleus</location>
    </subcellularLocation>
</comment>
<accession>G3MR60</accession>
<evidence type="ECO:0000256" key="2">
    <source>
        <dbReference type="ARBA" id="ARBA00022723"/>
    </source>
</evidence>
<dbReference type="InterPro" id="IPR013087">
    <property type="entry name" value="Znf_C2H2_type"/>
</dbReference>
<evidence type="ECO:0000256" key="4">
    <source>
        <dbReference type="ARBA" id="ARBA00022771"/>
    </source>
</evidence>
<sequence>MCEPAVGITGKSVGSSKETVFVCCFNGCSASFPNGKKLKWHMRVHCGERPFKCAHPGCSKKYTRQFHLTRHVKKSHEAQKDQEKSFKCTQENCGKIFSSENTFYKHIKYSHRKRKFQCEHCPKAFTKHQHLRVHSFEHTKVLPYSCPEPGCDRAFLLPSRLRAHQNTHKGYPCGTEGCEAVFTKWTLLLKHRKVEHQKQFSCGTCGRVFFSKWNLTTHTETHSSDRESFCCPHEGCGRFYYQEKNLRQHILSAHENKRFSCDFEGCIRTFFSKQSLKKHKMCHDPNKPLPQKRPNKSPTKGRKKNFPTKSAAAVLSGHVPTEEDERRLLSSDTCPPLTVPVLRQCNTVADEPAQSPSSCTEHNSSVQCSKEPPRLQPTMEACDNSSQMPAPHTIQDDICLTKQTLQVLPRLQGTPQVLSGTGSMNSGHENSVHEHSEVAGMPEVVHETFIQPAVALHHVTA</sequence>
<feature type="domain" description="C2H2-type" evidence="10">
    <location>
        <begin position="51"/>
        <end position="81"/>
    </location>
</feature>
<feature type="domain" description="C2H2-type" evidence="10">
    <location>
        <begin position="200"/>
        <end position="227"/>
    </location>
</feature>
<dbReference type="InterPro" id="IPR054599">
    <property type="entry name" value="TFIIIA_Zfn-C2H2"/>
</dbReference>
<keyword evidence="3" id="KW-0677">Repeat</keyword>
<dbReference type="Gene3D" id="3.30.160.60">
    <property type="entry name" value="Classic Zinc Finger"/>
    <property type="match status" value="6"/>
</dbReference>
<dbReference type="SUPFAM" id="SSF57667">
    <property type="entry name" value="beta-beta-alpha zinc fingers"/>
    <property type="match status" value="5"/>
</dbReference>
<feature type="domain" description="C2H2-type" evidence="10">
    <location>
        <begin position="21"/>
        <end position="50"/>
    </location>
</feature>
<evidence type="ECO:0000313" key="11">
    <source>
        <dbReference type="EMBL" id="AEO35978.1"/>
    </source>
</evidence>
<evidence type="ECO:0000256" key="7">
    <source>
        <dbReference type="ARBA" id="ARBA00023242"/>
    </source>
</evidence>
<dbReference type="FunFam" id="3.30.160.60:FF:000125">
    <property type="entry name" value="Putative zinc finger protein 143"/>
    <property type="match status" value="1"/>
</dbReference>
<dbReference type="PANTHER" id="PTHR46179:SF20">
    <property type="entry name" value="TRANSCRIPTION FACTOR 3A PROTEIN-RELATED"/>
    <property type="match status" value="1"/>
</dbReference>
<dbReference type="InterPro" id="IPR051061">
    <property type="entry name" value="Zinc_finger_trans_reg"/>
</dbReference>
<feature type="domain" description="C2H2-type" evidence="10">
    <location>
        <begin position="259"/>
        <end position="288"/>
    </location>
</feature>
<dbReference type="PROSITE" id="PS50157">
    <property type="entry name" value="ZINC_FINGER_C2H2_2"/>
    <property type="match status" value="9"/>
</dbReference>